<keyword evidence="6 11" id="KW-1133">Transmembrane helix</keyword>
<dbReference type="Proteomes" id="UP000259610">
    <property type="component" value="Unassembled WGS sequence"/>
</dbReference>
<dbReference type="InterPro" id="IPR045851">
    <property type="entry name" value="AMP-bd_C_sf"/>
</dbReference>
<evidence type="ECO:0000256" key="10">
    <source>
        <dbReference type="SAM" id="MobiDB-lite"/>
    </source>
</evidence>
<feature type="region of interest" description="Disordered" evidence="10">
    <location>
        <begin position="259"/>
        <end position="334"/>
    </location>
</feature>
<evidence type="ECO:0000256" key="11">
    <source>
        <dbReference type="SAM" id="Phobius"/>
    </source>
</evidence>
<dbReference type="PRINTS" id="PR01009">
    <property type="entry name" value="FLGMRINGFLIF"/>
</dbReference>
<feature type="transmembrane region" description="Helical" evidence="11">
    <location>
        <begin position="419"/>
        <end position="441"/>
    </location>
</feature>
<evidence type="ECO:0000259" key="12">
    <source>
        <dbReference type="Pfam" id="PF01514"/>
    </source>
</evidence>
<keyword evidence="4" id="KW-1003">Cell membrane</keyword>
<reference evidence="14 15" key="1">
    <citation type="journal article" date="2018" name="Nat. Biotechnol.">
        <title>A standardized bacterial taxonomy based on genome phylogeny substantially revises the tree of life.</title>
        <authorList>
            <person name="Parks D.H."/>
            <person name="Chuvochina M."/>
            <person name="Waite D.W."/>
            <person name="Rinke C."/>
            <person name="Skarshewski A."/>
            <person name="Chaumeil P.A."/>
            <person name="Hugenholtz P."/>
        </authorList>
    </citation>
    <scope>NUCLEOTIDE SEQUENCE [LARGE SCALE GENOMIC DNA]</scope>
    <source>
        <strain evidence="14">UBA8733</strain>
    </source>
</reference>
<dbReference type="InterPro" id="IPR000067">
    <property type="entry name" value="FlgMring_FliF"/>
</dbReference>
<dbReference type="GO" id="GO:0005886">
    <property type="term" value="C:plasma membrane"/>
    <property type="evidence" value="ECO:0007669"/>
    <property type="project" value="UniProtKB-SubCell"/>
</dbReference>
<dbReference type="PIRSF" id="PIRSF004862">
    <property type="entry name" value="FliF"/>
    <property type="match status" value="1"/>
</dbReference>
<dbReference type="InterPro" id="IPR043427">
    <property type="entry name" value="YscJ/FliF"/>
</dbReference>
<keyword evidence="5 11" id="KW-0812">Transmembrane</keyword>
<gene>
    <name evidence="14" type="primary">fliF</name>
    <name evidence="14" type="ORF">DCG58_02495</name>
</gene>
<evidence type="ECO:0000256" key="6">
    <source>
        <dbReference type="ARBA" id="ARBA00022989"/>
    </source>
</evidence>
<dbReference type="RefSeq" id="WP_272986830.1">
    <property type="nucleotide sequence ID" value="NZ_CAJWRG010000034.1"/>
</dbReference>
<dbReference type="Gene3D" id="3.30.300.30">
    <property type="match status" value="1"/>
</dbReference>
<keyword evidence="14" id="KW-0282">Flagellum</keyword>
<dbReference type="InterPro" id="IPR006182">
    <property type="entry name" value="FliF_N_dom"/>
</dbReference>
<evidence type="ECO:0000256" key="7">
    <source>
        <dbReference type="ARBA" id="ARBA00023136"/>
    </source>
</evidence>
<evidence type="ECO:0000256" key="4">
    <source>
        <dbReference type="ARBA" id="ARBA00022475"/>
    </source>
</evidence>
<dbReference type="GO" id="GO:0003774">
    <property type="term" value="F:cytoskeletal motor activity"/>
    <property type="evidence" value="ECO:0007669"/>
    <property type="project" value="InterPro"/>
</dbReference>
<dbReference type="PANTHER" id="PTHR30046:SF0">
    <property type="entry name" value="FLAGELLAR M-RING PROTEIN"/>
    <property type="match status" value="1"/>
</dbReference>
<evidence type="ECO:0000313" key="14">
    <source>
        <dbReference type="EMBL" id="HAE26005.1"/>
    </source>
</evidence>
<dbReference type="EMBL" id="DMAN01000051">
    <property type="protein sequence ID" value="HAE26005.1"/>
    <property type="molecule type" value="Genomic_DNA"/>
</dbReference>
<evidence type="ECO:0000256" key="9">
    <source>
        <dbReference type="PIRNR" id="PIRNR004862"/>
    </source>
</evidence>
<feature type="domain" description="Flagellar M-ring N-terminal" evidence="12">
    <location>
        <begin position="39"/>
        <end position="207"/>
    </location>
</feature>
<feature type="compositionally biased region" description="Polar residues" evidence="10">
    <location>
        <begin position="290"/>
        <end position="324"/>
    </location>
</feature>
<keyword evidence="14" id="KW-0966">Cell projection</keyword>
<dbReference type="GO" id="GO:0071973">
    <property type="term" value="P:bacterial-type flagellum-dependent cell motility"/>
    <property type="evidence" value="ECO:0007669"/>
    <property type="project" value="InterPro"/>
</dbReference>
<proteinExistence type="inferred from homology"/>
<evidence type="ECO:0000259" key="13">
    <source>
        <dbReference type="Pfam" id="PF08345"/>
    </source>
</evidence>
<dbReference type="GO" id="GO:0009431">
    <property type="term" value="C:bacterial-type flagellum basal body, MS ring"/>
    <property type="evidence" value="ECO:0007669"/>
    <property type="project" value="InterPro"/>
</dbReference>
<comment type="subcellular location">
    <subcellularLocation>
        <location evidence="1 9">Bacterial flagellum basal body</location>
    </subcellularLocation>
    <subcellularLocation>
        <location evidence="2">Cell membrane</location>
        <topology evidence="2">Multi-pass membrane protein</topology>
    </subcellularLocation>
</comment>
<evidence type="ECO:0000256" key="8">
    <source>
        <dbReference type="ARBA" id="ARBA00023143"/>
    </source>
</evidence>
<keyword evidence="7 11" id="KW-0472">Membrane</keyword>
<feature type="domain" description="Flagellar M-ring C-terminal" evidence="13">
    <location>
        <begin position="237"/>
        <end position="397"/>
    </location>
</feature>
<evidence type="ECO:0000256" key="2">
    <source>
        <dbReference type="ARBA" id="ARBA00004651"/>
    </source>
</evidence>
<evidence type="ECO:0000256" key="5">
    <source>
        <dbReference type="ARBA" id="ARBA00022692"/>
    </source>
</evidence>
<protein>
    <recommendedName>
        <fullName evidence="9">Flagellar M-ring protein</fullName>
    </recommendedName>
</protein>
<keyword evidence="8 9" id="KW-0975">Bacterial flagellum</keyword>
<dbReference type="NCBIfam" id="TIGR00206">
    <property type="entry name" value="fliF"/>
    <property type="match status" value="1"/>
</dbReference>
<dbReference type="PANTHER" id="PTHR30046">
    <property type="entry name" value="FLAGELLAR M-RING PROTEIN"/>
    <property type="match status" value="1"/>
</dbReference>
<dbReference type="InterPro" id="IPR013556">
    <property type="entry name" value="Flag_M-ring_C"/>
</dbReference>
<name>A0A3B9GU70_9PROT</name>
<dbReference type="Pfam" id="PF01514">
    <property type="entry name" value="YscJ_FliF"/>
    <property type="match status" value="1"/>
</dbReference>
<evidence type="ECO:0000313" key="15">
    <source>
        <dbReference type="Proteomes" id="UP000259610"/>
    </source>
</evidence>
<sequence length="503" mass="53612">MNFIANLRALPVSRQIMLAVAVLGVVGIMSVMVQGAMKQPMGLLYSGLDASVTGEIIDELDKRGTRYEIKGDAILVPQKDRDSVRFALARDGLPKQSVQGYELLDNVNGFSVTSEMYNAAYWRAKEGELTRTILAVPGIKSARVHIGASLRSGFARSDPAQTASVTLSSAHDLTNSQAQGIQYLVALAVSGLSPDEVAVIDLNKGILAGPGAASTEQSGVAAETQESQLEQKVLRLLEARVGPGNARVSVSVDVSHERQRTSAVTYDPDSRVVRSRTTGDVAETSGGTSGALTVSSNLPQGSAPAGSQSNSTVKNSSESVSYEINETRTETERLPGQVERMSVAVLVNEQVLGLDPAAPDAATINDEMVADFRQLVTSAIGLEPGRGDNLTVEFMPFQATPVEELATAPGMMEQLMERYFWSGIQILVLGLVVIVLALGVIRPMLKQPKTNALSLDDQDPGSLDAIAADPFASLKDYASERQDDAAAILQEWLDEDRKVAVNE</sequence>
<comment type="similarity">
    <text evidence="3 9">Belongs to the FliF family.</text>
</comment>
<comment type="function">
    <text evidence="9">The M ring may be actively involved in energy transduction.</text>
</comment>
<dbReference type="Pfam" id="PF08345">
    <property type="entry name" value="YscJ_FliF_C"/>
    <property type="match status" value="1"/>
</dbReference>
<keyword evidence="14" id="KW-0969">Cilium</keyword>
<dbReference type="AlphaFoldDB" id="A0A3B9GU70"/>
<organism evidence="14 15">
    <name type="scientific">Hyphomonas adhaerens</name>
    <dbReference type="NCBI Taxonomy" id="81029"/>
    <lineage>
        <taxon>Bacteria</taxon>
        <taxon>Pseudomonadati</taxon>
        <taxon>Pseudomonadota</taxon>
        <taxon>Alphaproteobacteria</taxon>
        <taxon>Hyphomonadales</taxon>
        <taxon>Hyphomonadaceae</taxon>
        <taxon>Hyphomonas</taxon>
    </lineage>
</organism>
<feature type="transmembrane region" description="Helical" evidence="11">
    <location>
        <begin position="16"/>
        <end position="37"/>
    </location>
</feature>
<evidence type="ECO:0000256" key="3">
    <source>
        <dbReference type="ARBA" id="ARBA00007971"/>
    </source>
</evidence>
<evidence type="ECO:0000256" key="1">
    <source>
        <dbReference type="ARBA" id="ARBA00004117"/>
    </source>
</evidence>
<accession>A0A3B9GU70</accession>
<comment type="caution">
    <text evidence="14">The sequence shown here is derived from an EMBL/GenBank/DDBJ whole genome shotgun (WGS) entry which is preliminary data.</text>
</comment>